<gene>
    <name evidence="2" type="ORF">CEB94_21130</name>
</gene>
<reference evidence="2 3" key="1">
    <citation type="submission" date="2017-06" db="EMBL/GenBank/DDBJ databases">
        <title>Complete Genome Sequence of Streptomyces hawaiiensis NRRL 15010 and insights into acyldepsipeptides biosynthesis.</title>
        <authorList>
            <person name="Mariita R.M."/>
            <person name="Sello J.K."/>
        </authorList>
    </citation>
    <scope>NUCLEOTIDE SEQUENCE [LARGE SCALE GENOMIC DNA]</scope>
    <source>
        <strain evidence="2 3">ATCC 12236</strain>
    </source>
</reference>
<sequence>MTRPPATRALLASALSVTALLATAGCSVQDEPRPRWFSASASASASGASPAVEQPAGSGAALTEAQARAALVTEADLGEPWGPTRGARTWRDGLLKASTEDRECQRLLDALYTEEPFGAPKGPQATSALDDGDTDAQLRYRVAAHPPADVDRTLDWMRSLPGRCGQFTAATTRGGIQGVEVRDLPLPPVGDARQALRVTLAGETEEGELTYLTMDLAAVRAGEETITLTNAGLDEVYAEVTQQAVELGARRLSEIRKQGRAQI</sequence>
<dbReference type="PROSITE" id="PS51257">
    <property type="entry name" value="PROKAR_LIPOPROTEIN"/>
    <property type="match status" value="1"/>
</dbReference>
<evidence type="ECO:0000313" key="3">
    <source>
        <dbReference type="Proteomes" id="UP000495940"/>
    </source>
</evidence>
<evidence type="ECO:0000256" key="1">
    <source>
        <dbReference type="SAM" id="SignalP"/>
    </source>
</evidence>
<evidence type="ECO:0008006" key="4">
    <source>
        <dbReference type="Google" id="ProtNLM"/>
    </source>
</evidence>
<dbReference type="Proteomes" id="UP000495940">
    <property type="component" value="Chromosome"/>
</dbReference>
<dbReference type="RefSeq" id="WP_175433665.1">
    <property type="nucleotide sequence ID" value="NZ_CP021978.1"/>
</dbReference>
<organism evidence="2 3">
    <name type="scientific">Streptomyces hawaiiensis</name>
    <dbReference type="NCBI Taxonomy" id="67305"/>
    <lineage>
        <taxon>Bacteria</taxon>
        <taxon>Bacillati</taxon>
        <taxon>Actinomycetota</taxon>
        <taxon>Actinomycetes</taxon>
        <taxon>Kitasatosporales</taxon>
        <taxon>Streptomycetaceae</taxon>
        <taxon>Streptomyces</taxon>
    </lineage>
</organism>
<accession>A0A6G5RG13</accession>
<evidence type="ECO:0000313" key="2">
    <source>
        <dbReference type="EMBL" id="QCD57073.1"/>
    </source>
</evidence>
<dbReference type="AlphaFoldDB" id="A0A6G5RG13"/>
<proteinExistence type="predicted"/>
<feature type="signal peptide" evidence="1">
    <location>
        <begin position="1"/>
        <end position="24"/>
    </location>
</feature>
<keyword evidence="3" id="KW-1185">Reference proteome</keyword>
<feature type="chain" id="PRO_5026203189" description="PknH-like extracellular domain-containing protein" evidence="1">
    <location>
        <begin position="25"/>
        <end position="263"/>
    </location>
</feature>
<keyword evidence="1" id="KW-0732">Signal</keyword>
<name>A0A6G5RG13_9ACTN</name>
<dbReference type="KEGG" id="shaw:CEB94_21130"/>
<protein>
    <recommendedName>
        <fullName evidence="4">PknH-like extracellular domain-containing protein</fullName>
    </recommendedName>
</protein>
<dbReference type="EMBL" id="CP021978">
    <property type="protein sequence ID" value="QCD57073.1"/>
    <property type="molecule type" value="Genomic_DNA"/>
</dbReference>